<dbReference type="GO" id="GO:0005576">
    <property type="term" value="C:extracellular region"/>
    <property type="evidence" value="ECO:0007669"/>
    <property type="project" value="UniProtKB-SubCell"/>
</dbReference>
<dbReference type="OrthoDB" id="114087at2759"/>
<evidence type="ECO:0000256" key="3">
    <source>
        <dbReference type="ARBA" id="ARBA00022525"/>
    </source>
</evidence>
<keyword evidence="4 5" id="KW-0732">Signal</keyword>
<gene>
    <name evidence="7" type="ORF">PHYBOEH_005413</name>
</gene>
<dbReference type="EMBL" id="JAGDFL010000284">
    <property type="protein sequence ID" value="KAG7394276.1"/>
    <property type="molecule type" value="Genomic_DNA"/>
</dbReference>
<keyword evidence="3 5" id="KW-0964">Secreted</keyword>
<dbReference type="Proteomes" id="UP000693981">
    <property type="component" value="Unassembled WGS sequence"/>
</dbReference>
<protein>
    <recommendedName>
        <fullName evidence="5">RxLR effector protein</fullName>
    </recommendedName>
</protein>
<sequence length="161" mass="18616">MRLSLMLFATVVVTYFVSCHATVELDQAKTTMMASPDLVRSLENDDTAGRRFLREHKHNKHHEEPETEERGGLPGLSGLQKYISASKVAKEKKAVQNVAEQIVKDPKVIMTIFPVWKKKYSFIDLERLLDLEKNPQFKKIPQDFLFLQKNKKFLRDSKLLA</sequence>
<name>A0A8T1WLJ3_9STRA</name>
<feature type="compositionally biased region" description="Basic and acidic residues" evidence="6">
    <location>
        <begin position="61"/>
        <end position="71"/>
    </location>
</feature>
<evidence type="ECO:0000313" key="7">
    <source>
        <dbReference type="EMBL" id="KAG7394276.1"/>
    </source>
</evidence>
<feature type="signal peptide" evidence="5">
    <location>
        <begin position="1"/>
        <end position="21"/>
    </location>
</feature>
<keyword evidence="8" id="KW-1185">Reference proteome</keyword>
<reference evidence="7" key="1">
    <citation type="submission" date="2021-02" db="EMBL/GenBank/DDBJ databases">
        <authorList>
            <person name="Palmer J.M."/>
        </authorList>
    </citation>
    <scope>NUCLEOTIDE SEQUENCE</scope>
    <source>
        <strain evidence="7">SCRP23</strain>
    </source>
</reference>
<comment type="domain">
    <text evidence="5">The RxLR-dEER motif acts to carry the protein into the host cell cytoplasm through binding to cell surface phosphatidylinositol-3-phosphate.</text>
</comment>
<dbReference type="AlphaFoldDB" id="A0A8T1WLJ3"/>
<comment type="subcellular location">
    <subcellularLocation>
        <location evidence="1 5">Secreted</location>
    </subcellularLocation>
</comment>
<proteinExistence type="inferred from homology"/>
<evidence type="ECO:0000256" key="1">
    <source>
        <dbReference type="ARBA" id="ARBA00004613"/>
    </source>
</evidence>
<accession>A0A8T1WLJ3</accession>
<evidence type="ECO:0000256" key="6">
    <source>
        <dbReference type="SAM" id="MobiDB-lite"/>
    </source>
</evidence>
<evidence type="ECO:0000313" key="8">
    <source>
        <dbReference type="Proteomes" id="UP000693981"/>
    </source>
</evidence>
<dbReference type="InterPro" id="IPR031825">
    <property type="entry name" value="RXLR"/>
</dbReference>
<evidence type="ECO:0000256" key="2">
    <source>
        <dbReference type="ARBA" id="ARBA00010400"/>
    </source>
</evidence>
<evidence type="ECO:0000256" key="5">
    <source>
        <dbReference type="RuleBase" id="RU367124"/>
    </source>
</evidence>
<evidence type="ECO:0000256" key="4">
    <source>
        <dbReference type="ARBA" id="ARBA00022729"/>
    </source>
</evidence>
<organism evidence="7 8">
    <name type="scientific">Phytophthora boehmeriae</name>
    <dbReference type="NCBI Taxonomy" id="109152"/>
    <lineage>
        <taxon>Eukaryota</taxon>
        <taxon>Sar</taxon>
        <taxon>Stramenopiles</taxon>
        <taxon>Oomycota</taxon>
        <taxon>Peronosporomycetes</taxon>
        <taxon>Peronosporales</taxon>
        <taxon>Peronosporaceae</taxon>
        <taxon>Phytophthora</taxon>
    </lineage>
</organism>
<comment type="function">
    <text evidence="5">Effector that suppresses plant defense responses during pathogen infection.</text>
</comment>
<feature type="region of interest" description="Disordered" evidence="6">
    <location>
        <begin position="55"/>
        <end position="76"/>
    </location>
</feature>
<dbReference type="Pfam" id="PF16810">
    <property type="entry name" value="RXLR"/>
    <property type="match status" value="1"/>
</dbReference>
<comment type="caution">
    <text evidence="7">The sequence shown here is derived from an EMBL/GenBank/DDBJ whole genome shotgun (WGS) entry which is preliminary data.</text>
</comment>
<comment type="similarity">
    <text evidence="2 5">Belongs to the RxLR effector family.</text>
</comment>
<feature type="chain" id="PRO_5035962195" description="RxLR effector protein" evidence="5">
    <location>
        <begin position="22"/>
        <end position="161"/>
    </location>
</feature>